<evidence type="ECO:0000313" key="4">
    <source>
        <dbReference type="Proteomes" id="UP000518878"/>
    </source>
</evidence>
<dbReference type="Proteomes" id="UP000518878">
    <property type="component" value="Unassembled WGS sequence"/>
</dbReference>
<dbReference type="SUPFAM" id="SSF54909">
    <property type="entry name" value="Dimeric alpha+beta barrel"/>
    <property type="match status" value="1"/>
</dbReference>
<keyword evidence="4" id="KW-1185">Reference proteome</keyword>
<evidence type="ECO:0000256" key="1">
    <source>
        <dbReference type="ARBA" id="ARBA00007689"/>
    </source>
</evidence>
<reference evidence="3 4" key="1">
    <citation type="journal article" date="2006" name="Int. J. Syst. Evol. Microbiol.">
        <title>Dyella yeojuensis sp. nov., isolated from greenhouse soil in Korea.</title>
        <authorList>
            <person name="Kim B.Y."/>
            <person name="Weon H.Y."/>
            <person name="Lee K.H."/>
            <person name="Seok S.J."/>
            <person name="Kwon S.W."/>
            <person name="Go S.J."/>
            <person name="Stackebrandt E."/>
        </authorList>
    </citation>
    <scope>NUCLEOTIDE SEQUENCE [LARGE SCALE GENOMIC DNA]</scope>
    <source>
        <strain evidence="3 4">DSM 17673</strain>
    </source>
</reference>
<dbReference type="RefSeq" id="WP_166699524.1">
    <property type="nucleotide sequence ID" value="NZ_JAAQTL010000001.1"/>
</dbReference>
<feature type="domain" description="YCII-related" evidence="2">
    <location>
        <begin position="43"/>
        <end position="109"/>
    </location>
</feature>
<dbReference type="PANTHER" id="PTHR35174:SF3">
    <property type="entry name" value="BLL7171 PROTEIN"/>
    <property type="match status" value="1"/>
</dbReference>
<comment type="similarity">
    <text evidence="1">Belongs to the YciI family.</text>
</comment>
<dbReference type="Gene3D" id="3.30.70.1060">
    <property type="entry name" value="Dimeric alpha+beta barrel"/>
    <property type="match status" value="1"/>
</dbReference>
<evidence type="ECO:0000259" key="2">
    <source>
        <dbReference type="Pfam" id="PF03795"/>
    </source>
</evidence>
<sequence>MPQYLVAGYLPDDFDPSTMDESVGRDIHALNKEMIDAGVRKFACGLGAAKSLRTQADGEVFVTDGPYLEAKEHIGGFWILECANMDEAVAWARKGASATRGQVEIREIFFMPAGD</sequence>
<dbReference type="AlphaFoldDB" id="A0A7X5QUU5"/>
<organism evidence="3 4">
    <name type="scientific">Luteibacter yeojuensis</name>
    <dbReference type="NCBI Taxonomy" id="345309"/>
    <lineage>
        <taxon>Bacteria</taxon>
        <taxon>Pseudomonadati</taxon>
        <taxon>Pseudomonadota</taxon>
        <taxon>Gammaproteobacteria</taxon>
        <taxon>Lysobacterales</taxon>
        <taxon>Rhodanobacteraceae</taxon>
        <taxon>Luteibacter</taxon>
    </lineage>
</organism>
<protein>
    <recommendedName>
        <fullName evidence="2">YCII-related domain-containing protein</fullName>
    </recommendedName>
</protein>
<name>A0A7X5QUU5_9GAMM</name>
<dbReference type="EMBL" id="JAAQTL010000001">
    <property type="protein sequence ID" value="NID15831.1"/>
    <property type="molecule type" value="Genomic_DNA"/>
</dbReference>
<accession>A0A7X5QUU5</accession>
<dbReference type="Pfam" id="PF03795">
    <property type="entry name" value="YCII"/>
    <property type="match status" value="1"/>
</dbReference>
<dbReference type="PANTHER" id="PTHR35174">
    <property type="entry name" value="BLL7171 PROTEIN-RELATED"/>
    <property type="match status" value="1"/>
</dbReference>
<dbReference type="InterPro" id="IPR005545">
    <property type="entry name" value="YCII"/>
</dbReference>
<gene>
    <name evidence="3" type="ORF">HBF32_10220</name>
</gene>
<comment type="caution">
    <text evidence="3">The sequence shown here is derived from an EMBL/GenBank/DDBJ whole genome shotgun (WGS) entry which is preliminary data.</text>
</comment>
<evidence type="ECO:0000313" key="3">
    <source>
        <dbReference type="EMBL" id="NID15831.1"/>
    </source>
</evidence>
<dbReference type="InterPro" id="IPR011008">
    <property type="entry name" value="Dimeric_a/b-barrel"/>
</dbReference>
<proteinExistence type="inferred from homology"/>